<keyword evidence="4" id="KW-1185">Reference proteome</keyword>
<accession>A0A916JKP1</accession>
<dbReference type="Proteomes" id="UP000683507">
    <property type="component" value="Chromosome"/>
</dbReference>
<gene>
    <name evidence="3" type="ORF">CRYO30217_00903</name>
</gene>
<protein>
    <recommendedName>
        <fullName evidence="2">Secretion system C-terminal sorting domain-containing protein</fullName>
    </recommendedName>
</protein>
<feature type="domain" description="Secretion system C-terminal sorting" evidence="2">
    <location>
        <begin position="193"/>
        <end position="263"/>
    </location>
</feature>
<name>A0A916JKP1_9FLAO</name>
<dbReference type="AlphaFoldDB" id="A0A916JKP1"/>
<evidence type="ECO:0000256" key="1">
    <source>
        <dbReference type="ARBA" id="ARBA00022729"/>
    </source>
</evidence>
<reference evidence="3" key="1">
    <citation type="submission" date="2021-04" db="EMBL/GenBank/DDBJ databases">
        <authorList>
            <person name="Rodrigo-Torres L."/>
            <person name="Arahal R. D."/>
            <person name="Lucena T."/>
        </authorList>
    </citation>
    <scope>NUCLEOTIDE SEQUENCE</scope>
    <source>
        <strain evidence="3">AS29M-1</strain>
    </source>
</reference>
<evidence type="ECO:0000313" key="3">
    <source>
        <dbReference type="EMBL" id="CAG5079272.1"/>
    </source>
</evidence>
<dbReference type="EMBL" id="OU015584">
    <property type="protein sequence ID" value="CAG5079272.1"/>
    <property type="molecule type" value="Genomic_DNA"/>
</dbReference>
<sequence length="265" mass="30265">MDGVNEIIPNLDTMINGKQYTAGSWKVYFRQEGDLVYCLHQDSIQEEIVMDFNVAIGDTLYNLYSRDGWWNKYHARVIVVDSVLLGDGSFHTYIELEGFQMFDGYQWESHTWEIKWNEKGLCNCGGTYNVLGGLTTNTPLDYQILDGPYYVNPVYCTTDTLVPNECYDFGHTCSNCSPILSEVNENENSIINLYPNPASTQIYLESSLLGVQQLSIFSMTGKLIESVSFRGQYTLDVEHYTEGFYVYVCRDEFGNQTTGKIVVDR</sequence>
<dbReference type="InterPro" id="IPR026444">
    <property type="entry name" value="Secre_tail"/>
</dbReference>
<dbReference type="NCBIfam" id="TIGR04183">
    <property type="entry name" value="Por_Secre_tail"/>
    <property type="match status" value="1"/>
</dbReference>
<evidence type="ECO:0000313" key="4">
    <source>
        <dbReference type="Proteomes" id="UP000683507"/>
    </source>
</evidence>
<proteinExistence type="predicted"/>
<organism evidence="3 4">
    <name type="scientific">Parvicella tangerina</name>
    <dbReference type="NCBI Taxonomy" id="2829795"/>
    <lineage>
        <taxon>Bacteria</taxon>
        <taxon>Pseudomonadati</taxon>
        <taxon>Bacteroidota</taxon>
        <taxon>Flavobacteriia</taxon>
        <taxon>Flavobacteriales</taxon>
        <taxon>Parvicellaceae</taxon>
        <taxon>Parvicella</taxon>
    </lineage>
</organism>
<dbReference type="Pfam" id="PF18962">
    <property type="entry name" value="Por_Secre_tail"/>
    <property type="match status" value="1"/>
</dbReference>
<evidence type="ECO:0000259" key="2">
    <source>
        <dbReference type="Pfam" id="PF18962"/>
    </source>
</evidence>
<keyword evidence="1" id="KW-0732">Signal</keyword>
<dbReference type="KEGG" id="ptan:CRYO30217_00903"/>